<name>A0ABM9SMV1_9GAMM</name>
<reference evidence="1 2" key="1">
    <citation type="submission" date="2015-03" db="EMBL/GenBank/DDBJ databases">
        <authorList>
            <consortium name="Pathogen Informatics"/>
            <person name="Murphy D."/>
        </authorList>
    </citation>
    <scope>NUCLEOTIDE SEQUENCE [LARGE SCALE GENOMIC DNA]</scope>
    <source>
        <strain evidence="2">type strain: CIP110231</strain>
    </source>
</reference>
<organism evidence="1 2">
    <name type="scientific">Yersinia nurmii</name>
    <dbReference type="NCBI Taxonomy" id="685706"/>
    <lineage>
        <taxon>Bacteria</taxon>
        <taxon>Pseudomonadati</taxon>
        <taxon>Pseudomonadota</taxon>
        <taxon>Gammaproteobacteria</taxon>
        <taxon>Enterobacterales</taxon>
        <taxon>Yersiniaceae</taxon>
        <taxon>Yersinia</taxon>
    </lineage>
</organism>
<gene>
    <name evidence="1" type="ORF">ERS137967_03749</name>
</gene>
<evidence type="ECO:0000313" key="1">
    <source>
        <dbReference type="EMBL" id="CNF29228.1"/>
    </source>
</evidence>
<proteinExistence type="predicted"/>
<dbReference type="EMBL" id="CPYD01000025">
    <property type="protein sequence ID" value="CNF29228.1"/>
    <property type="molecule type" value="Genomic_DNA"/>
</dbReference>
<sequence>MLGLPRHFYLSLCQHITLLNPNHHLTRHHVDLQRLPGQAALRQPVSRKVKFAVISYLVHVTTASQNSV</sequence>
<protein>
    <submittedName>
        <fullName evidence="1">Uncharacterized protein</fullName>
    </submittedName>
</protein>
<comment type="caution">
    <text evidence="1">The sequence shown here is derived from an EMBL/GenBank/DDBJ whole genome shotgun (WGS) entry which is preliminary data.</text>
</comment>
<dbReference type="Proteomes" id="UP000040578">
    <property type="component" value="Unassembled WGS sequence"/>
</dbReference>
<accession>A0ABM9SMV1</accession>
<evidence type="ECO:0000313" key="2">
    <source>
        <dbReference type="Proteomes" id="UP000040578"/>
    </source>
</evidence>
<keyword evidence="2" id="KW-1185">Reference proteome</keyword>